<feature type="transmembrane region" description="Helical" evidence="1">
    <location>
        <begin position="57"/>
        <end position="78"/>
    </location>
</feature>
<name>A0A9N9MLK9_9CUCU</name>
<evidence type="ECO:0000313" key="3">
    <source>
        <dbReference type="EMBL" id="CAG9764222.1"/>
    </source>
</evidence>
<dbReference type="OrthoDB" id="7779986at2759"/>
<gene>
    <name evidence="3" type="ORF">CEUTPL_LOCUS4866</name>
</gene>
<reference evidence="3" key="1">
    <citation type="submission" date="2022-01" db="EMBL/GenBank/DDBJ databases">
        <authorList>
            <person name="King R."/>
        </authorList>
    </citation>
    <scope>NUCLEOTIDE SEQUENCE</scope>
</reference>
<keyword evidence="2" id="KW-0732">Signal</keyword>
<protein>
    <submittedName>
        <fullName evidence="3">Uncharacterized protein</fullName>
    </submittedName>
</protein>
<keyword evidence="1" id="KW-1133">Transmembrane helix</keyword>
<accession>A0A9N9MLK9</accession>
<evidence type="ECO:0000313" key="4">
    <source>
        <dbReference type="Proteomes" id="UP001152799"/>
    </source>
</evidence>
<feature type="signal peptide" evidence="2">
    <location>
        <begin position="1"/>
        <end position="33"/>
    </location>
</feature>
<proteinExistence type="predicted"/>
<keyword evidence="1" id="KW-0812">Transmembrane</keyword>
<evidence type="ECO:0000256" key="1">
    <source>
        <dbReference type="SAM" id="Phobius"/>
    </source>
</evidence>
<dbReference type="Proteomes" id="UP001152799">
    <property type="component" value="Chromosome 2"/>
</dbReference>
<keyword evidence="4" id="KW-1185">Reference proteome</keyword>
<evidence type="ECO:0000256" key="2">
    <source>
        <dbReference type="SAM" id="SignalP"/>
    </source>
</evidence>
<sequence>MRQKFQHNNMTKYAKAFVLILIVLAITCQETEARRKIVRGRKVVNRTYLKPLGIPAWAIVVLVGLGQMVLGALTYLLLKVTVLDKPLKSRYAPAPATTTSMDEARTP</sequence>
<feature type="chain" id="PRO_5040324674" evidence="2">
    <location>
        <begin position="34"/>
        <end position="107"/>
    </location>
</feature>
<dbReference type="AlphaFoldDB" id="A0A9N9MLK9"/>
<organism evidence="3 4">
    <name type="scientific">Ceutorhynchus assimilis</name>
    <name type="common">cabbage seed weevil</name>
    <dbReference type="NCBI Taxonomy" id="467358"/>
    <lineage>
        <taxon>Eukaryota</taxon>
        <taxon>Metazoa</taxon>
        <taxon>Ecdysozoa</taxon>
        <taxon>Arthropoda</taxon>
        <taxon>Hexapoda</taxon>
        <taxon>Insecta</taxon>
        <taxon>Pterygota</taxon>
        <taxon>Neoptera</taxon>
        <taxon>Endopterygota</taxon>
        <taxon>Coleoptera</taxon>
        <taxon>Polyphaga</taxon>
        <taxon>Cucujiformia</taxon>
        <taxon>Curculionidae</taxon>
        <taxon>Ceutorhynchinae</taxon>
        <taxon>Ceutorhynchus</taxon>
    </lineage>
</organism>
<dbReference type="EMBL" id="OU892278">
    <property type="protein sequence ID" value="CAG9764222.1"/>
    <property type="molecule type" value="Genomic_DNA"/>
</dbReference>
<keyword evidence="1" id="KW-0472">Membrane</keyword>